<keyword evidence="3" id="KW-0813">Transport</keyword>
<dbReference type="InterPro" id="IPR030678">
    <property type="entry name" value="Peptide/Ni-bd"/>
</dbReference>
<reference evidence="7" key="1">
    <citation type="journal article" date="2014" name="BMC Genomics">
        <title>Genome sequencing of two Neorhizobium galegae strains reveals a noeT gene responsible for the unusual acetylation of the nodulation factors.</title>
        <authorList>
            <person name="Osterman J."/>
            <person name="Marsh J."/>
            <person name="Laine P.K."/>
            <person name="Zeng Z."/>
            <person name="Alatalo E."/>
            <person name="Sullivan J.T."/>
            <person name="Young J.P."/>
            <person name="Thomas-Oates J."/>
            <person name="Paulin L."/>
            <person name="Lindstrom K."/>
        </authorList>
    </citation>
    <scope>NUCLEOTIDE SEQUENCE [LARGE SCALE GENOMIC DNA]</scope>
    <source>
        <strain evidence="7">HAMBI 1141</strain>
        <plasmid evidence="7">II</plasmid>
    </source>
</reference>
<evidence type="ECO:0000259" key="5">
    <source>
        <dbReference type="Pfam" id="PF00496"/>
    </source>
</evidence>
<organism evidence="6 7">
    <name type="scientific">Neorhizobium galegae bv. officinalis bv. officinalis str. HAMBI 1141</name>
    <dbReference type="NCBI Taxonomy" id="1028801"/>
    <lineage>
        <taxon>Bacteria</taxon>
        <taxon>Pseudomonadati</taxon>
        <taxon>Pseudomonadota</taxon>
        <taxon>Alphaproteobacteria</taxon>
        <taxon>Hyphomicrobiales</taxon>
        <taxon>Rhizobiaceae</taxon>
        <taxon>Rhizobium/Agrobacterium group</taxon>
        <taxon>Neorhizobium</taxon>
    </lineage>
</organism>
<keyword evidence="4" id="KW-0732">Signal</keyword>
<dbReference type="GO" id="GO:0030288">
    <property type="term" value="C:outer membrane-bounded periplasmic space"/>
    <property type="evidence" value="ECO:0007669"/>
    <property type="project" value="UniProtKB-ARBA"/>
</dbReference>
<dbReference type="AlphaFoldDB" id="A0A068THM8"/>
<comment type="subcellular location">
    <subcellularLocation>
        <location evidence="1">Periplasm</location>
    </subcellularLocation>
</comment>
<comment type="similarity">
    <text evidence="2">Belongs to the bacterial solute-binding protein 5 family.</text>
</comment>
<dbReference type="SUPFAM" id="SSF53850">
    <property type="entry name" value="Periplasmic binding protein-like II"/>
    <property type="match status" value="1"/>
</dbReference>
<dbReference type="EMBL" id="HG938356">
    <property type="protein sequence ID" value="CDN57624.1"/>
    <property type="molecule type" value="Genomic_DNA"/>
</dbReference>
<name>A0A068THM8_NEOGA</name>
<geneLocation type="plasmid" evidence="7">
    <name>II</name>
</geneLocation>
<dbReference type="PATRIC" id="fig|1028801.3.peg.5395"/>
<dbReference type="GO" id="GO:1904680">
    <property type="term" value="F:peptide transmembrane transporter activity"/>
    <property type="evidence" value="ECO:0007669"/>
    <property type="project" value="TreeGrafter"/>
</dbReference>
<dbReference type="Gene3D" id="3.40.190.10">
    <property type="entry name" value="Periplasmic binding protein-like II"/>
    <property type="match status" value="1"/>
</dbReference>
<dbReference type="KEGG" id="ngl:RG1141_PA07920"/>
<dbReference type="Pfam" id="PF00496">
    <property type="entry name" value="SBP_bac_5"/>
    <property type="match status" value="1"/>
</dbReference>
<dbReference type="RefSeq" id="WP_040124791.1">
    <property type="nucleotide sequence ID" value="NZ_HG938356.1"/>
</dbReference>
<protein>
    <submittedName>
        <fullName evidence="6">Oligopeptide/dipeptide ABC transporter, peptide-binding protein</fullName>
    </submittedName>
</protein>
<dbReference type="GO" id="GO:0015833">
    <property type="term" value="P:peptide transport"/>
    <property type="evidence" value="ECO:0007669"/>
    <property type="project" value="TreeGrafter"/>
</dbReference>
<proteinExistence type="inferred from homology"/>
<gene>
    <name evidence="6" type="ORF">RG1141_PA07920</name>
</gene>
<dbReference type="HOGENOM" id="CLU_017028_7_3_5"/>
<dbReference type="Gene3D" id="3.90.76.10">
    <property type="entry name" value="Dipeptide-binding Protein, Domain 1"/>
    <property type="match status" value="1"/>
</dbReference>
<dbReference type="InterPro" id="IPR000914">
    <property type="entry name" value="SBP_5_dom"/>
</dbReference>
<keyword evidence="6" id="KW-0614">Plasmid</keyword>
<dbReference type="PANTHER" id="PTHR30290:SF10">
    <property type="entry name" value="PERIPLASMIC OLIGOPEPTIDE-BINDING PROTEIN-RELATED"/>
    <property type="match status" value="1"/>
</dbReference>
<dbReference type="CDD" id="cd00995">
    <property type="entry name" value="PBP2_NikA_DppA_OppA_like"/>
    <property type="match status" value="1"/>
</dbReference>
<dbReference type="Proteomes" id="UP000028186">
    <property type="component" value="Plasmid pHAMBI1141a"/>
</dbReference>
<evidence type="ECO:0000256" key="1">
    <source>
        <dbReference type="ARBA" id="ARBA00004418"/>
    </source>
</evidence>
<accession>A0A068THM8</accession>
<evidence type="ECO:0000313" key="6">
    <source>
        <dbReference type="EMBL" id="CDN57624.1"/>
    </source>
</evidence>
<evidence type="ECO:0000256" key="3">
    <source>
        <dbReference type="ARBA" id="ARBA00022448"/>
    </source>
</evidence>
<dbReference type="eggNOG" id="COG0747">
    <property type="taxonomic scope" value="Bacteria"/>
</dbReference>
<evidence type="ECO:0000313" key="7">
    <source>
        <dbReference type="Proteomes" id="UP000028186"/>
    </source>
</evidence>
<dbReference type="InterPro" id="IPR039424">
    <property type="entry name" value="SBP_5"/>
</dbReference>
<dbReference type="GO" id="GO:0043190">
    <property type="term" value="C:ATP-binding cassette (ABC) transporter complex"/>
    <property type="evidence" value="ECO:0007669"/>
    <property type="project" value="InterPro"/>
</dbReference>
<dbReference type="PIRSF" id="PIRSF002741">
    <property type="entry name" value="MppA"/>
    <property type="match status" value="1"/>
</dbReference>
<dbReference type="Gene3D" id="3.10.105.10">
    <property type="entry name" value="Dipeptide-binding Protein, Domain 3"/>
    <property type="match status" value="1"/>
</dbReference>
<dbReference type="PANTHER" id="PTHR30290">
    <property type="entry name" value="PERIPLASMIC BINDING COMPONENT OF ABC TRANSPORTER"/>
    <property type="match status" value="1"/>
</dbReference>
<feature type="domain" description="Solute-binding protein family 5" evidence="5">
    <location>
        <begin position="80"/>
        <end position="426"/>
    </location>
</feature>
<evidence type="ECO:0000256" key="2">
    <source>
        <dbReference type="ARBA" id="ARBA00005695"/>
    </source>
</evidence>
<sequence length="515" mass="56073">MNSLIGSRTRGAGAKLHVAALVATGLFYTNPAFAADVIRIASPYQTTTLDPMRSAAAGNIETYGQLYSRLLRRNSDTGALEPGLAEKWGISPDGKTYTFHLRDANFSDGSPITAGDVAFSLERVRSDKKSAYPAPLGALESVTAADSKTVLVTLKSAFAPFLGNAEIWNMAIVSKADVDKRGEEAAFATVPVTSGPYEVKQWKPNERLILEPNPHYWRKGYPKSDSTVELIEVASPETRIAMLKAGEIDAVRAVPWTQIDELKAVDTVDIRLEPSTTIYMTLLNHKRAPFSDLKARQAAGMAIDNKAMAKAITRGYAEPANTTLPGSVDFHDKDYPGIPYDPAKAKELLAESGMVGHEVKILAAADAPSQQTALLIQAQWQAIGLKPVIVNVDSGAWWDATGKGDYDAAANWWYNETPDPDLAVRWAVCGSCGSNSYNTFYANPKVDELVEQGTKEAEPVKRAEIYKEIQKITTEEVAQIPLYYAPNAVAYSKRLQGLKLTPSLQWTLEETSIGQ</sequence>
<evidence type="ECO:0000256" key="4">
    <source>
        <dbReference type="ARBA" id="ARBA00022729"/>
    </source>
</evidence>